<dbReference type="EMBL" id="LAZR01040050">
    <property type="protein sequence ID" value="KKL15487.1"/>
    <property type="molecule type" value="Genomic_DNA"/>
</dbReference>
<dbReference type="AlphaFoldDB" id="A0A0F9BNS5"/>
<dbReference type="InterPro" id="IPR008948">
    <property type="entry name" value="L-Aspartase-like"/>
</dbReference>
<organism evidence="3">
    <name type="scientific">marine sediment metagenome</name>
    <dbReference type="NCBI Taxonomy" id="412755"/>
    <lineage>
        <taxon>unclassified sequences</taxon>
        <taxon>metagenomes</taxon>
        <taxon>ecological metagenomes</taxon>
    </lineage>
</organism>
<dbReference type="GO" id="GO:0004018">
    <property type="term" value="F:N6-(1,2-dicarboxyethyl)AMP AMP-lyase (fumarate-forming) activity"/>
    <property type="evidence" value="ECO:0007669"/>
    <property type="project" value="TreeGrafter"/>
</dbReference>
<dbReference type="GO" id="GO:0005829">
    <property type="term" value="C:cytosol"/>
    <property type="evidence" value="ECO:0007669"/>
    <property type="project" value="TreeGrafter"/>
</dbReference>
<dbReference type="Gene3D" id="1.20.200.10">
    <property type="entry name" value="Fumarase/aspartase (Central domain)"/>
    <property type="match status" value="1"/>
</dbReference>
<evidence type="ECO:0000313" key="3">
    <source>
        <dbReference type="EMBL" id="KKL15487.1"/>
    </source>
</evidence>
<dbReference type="InterPro" id="IPR020557">
    <property type="entry name" value="Fumarate_lyase_CS"/>
</dbReference>
<dbReference type="PANTHER" id="PTHR43172">
    <property type="entry name" value="ADENYLOSUCCINATE LYASE"/>
    <property type="match status" value="1"/>
</dbReference>
<dbReference type="PROSITE" id="PS00163">
    <property type="entry name" value="FUMARATE_LYASES"/>
    <property type="match status" value="1"/>
</dbReference>
<accession>A0A0F9BNS5</accession>
<proteinExistence type="predicted"/>
<name>A0A0F9BNS5_9ZZZZ</name>
<feature type="non-terminal residue" evidence="3">
    <location>
        <position position="1"/>
    </location>
</feature>
<sequence>VQDYRLLSGLAALAASLSKLALDVRLMKAFGELIGHKSDGQVGSSAMPEKINPIREEKVCSLARMVIANSTTAWHNAANNMLERTLDDSANRRVIIPETFLALDEMLSSTTDYLHDMDYFVPMTDYGDVGDAPEMAIAVAETLTDAMSEEDLL</sequence>
<evidence type="ECO:0000259" key="2">
    <source>
        <dbReference type="Pfam" id="PF00206"/>
    </source>
</evidence>
<protein>
    <recommendedName>
        <fullName evidence="2">Fumarate lyase N-terminal domain-containing protein</fullName>
    </recommendedName>
</protein>
<evidence type="ECO:0000256" key="1">
    <source>
        <dbReference type="ARBA" id="ARBA00023239"/>
    </source>
</evidence>
<dbReference type="GO" id="GO:0044208">
    <property type="term" value="P:'de novo' AMP biosynthetic process"/>
    <property type="evidence" value="ECO:0007669"/>
    <property type="project" value="TreeGrafter"/>
</dbReference>
<dbReference type="GO" id="GO:0070626">
    <property type="term" value="F:(S)-2-(5-amino-1-(5-phospho-D-ribosyl)imidazole-4-carboxamido) succinate lyase (fumarate-forming) activity"/>
    <property type="evidence" value="ECO:0007669"/>
    <property type="project" value="TreeGrafter"/>
</dbReference>
<reference evidence="3" key="1">
    <citation type="journal article" date="2015" name="Nature">
        <title>Complex archaea that bridge the gap between prokaryotes and eukaryotes.</title>
        <authorList>
            <person name="Spang A."/>
            <person name="Saw J.H."/>
            <person name="Jorgensen S.L."/>
            <person name="Zaremba-Niedzwiedzka K."/>
            <person name="Martijn J."/>
            <person name="Lind A.E."/>
            <person name="van Eijk R."/>
            <person name="Schleper C."/>
            <person name="Guy L."/>
            <person name="Ettema T.J."/>
        </authorList>
    </citation>
    <scope>NUCLEOTIDE SEQUENCE</scope>
</reference>
<keyword evidence="1" id="KW-0456">Lyase</keyword>
<dbReference type="Pfam" id="PF00206">
    <property type="entry name" value="Lyase_1"/>
    <property type="match status" value="1"/>
</dbReference>
<gene>
    <name evidence="3" type="ORF">LCGC14_2505140</name>
</gene>
<dbReference type="SUPFAM" id="SSF48557">
    <property type="entry name" value="L-aspartase-like"/>
    <property type="match status" value="1"/>
</dbReference>
<dbReference type="InterPro" id="IPR022761">
    <property type="entry name" value="Fumarate_lyase_N"/>
</dbReference>
<dbReference type="PANTHER" id="PTHR43172:SF1">
    <property type="entry name" value="ADENYLOSUCCINATE LYASE"/>
    <property type="match status" value="1"/>
</dbReference>
<feature type="domain" description="Fumarate lyase N-terminal" evidence="2">
    <location>
        <begin position="7"/>
        <end position="66"/>
    </location>
</feature>
<comment type="caution">
    <text evidence="3">The sequence shown here is derived from an EMBL/GenBank/DDBJ whole genome shotgun (WGS) entry which is preliminary data.</text>
</comment>